<dbReference type="EC" id="3.1.4.52" evidence="6"/>
<accession>A0A378KQY9</accession>
<dbReference type="GO" id="GO:0071111">
    <property type="term" value="F:cyclic-guanylate-specific phosphodiesterase activity"/>
    <property type="evidence" value="ECO:0007669"/>
    <property type="project" value="UniProtKB-EC"/>
</dbReference>
<dbReference type="InterPro" id="IPR000700">
    <property type="entry name" value="PAS-assoc_C"/>
</dbReference>
<dbReference type="Proteomes" id="UP000054639">
    <property type="component" value="Unassembled WGS sequence"/>
</dbReference>
<evidence type="ECO:0000313" key="6">
    <source>
        <dbReference type="EMBL" id="STY16993.1"/>
    </source>
</evidence>
<gene>
    <name evidence="6" type="primary">rpfG_1</name>
    <name evidence="5" type="ORF">Lqua_2909</name>
    <name evidence="6" type="ORF">NCTC12376_00787</name>
</gene>
<dbReference type="SMART" id="SM00471">
    <property type="entry name" value="HDc"/>
    <property type="match status" value="1"/>
</dbReference>
<dbReference type="EMBL" id="LNYR01000042">
    <property type="protein sequence ID" value="KTD44505.1"/>
    <property type="molecule type" value="Genomic_DNA"/>
</dbReference>
<feature type="domain" description="PAC" evidence="2">
    <location>
        <begin position="324"/>
        <end position="376"/>
    </location>
</feature>
<dbReference type="InterPro" id="IPR006674">
    <property type="entry name" value="HD_domain"/>
</dbReference>
<dbReference type="PROSITE" id="PS50112">
    <property type="entry name" value="PAS"/>
    <property type="match status" value="3"/>
</dbReference>
<dbReference type="PROSITE" id="PS51831">
    <property type="entry name" value="HD"/>
    <property type="match status" value="1"/>
</dbReference>
<dbReference type="InterPro" id="IPR003607">
    <property type="entry name" value="HD/PDEase_dom"/>
</dbReference>
<dbReference type="CDD" id="cd00130">
    <property type="entry name" value="PAS"/>
    <property type="match status" value="3"/>
</dbReference>
<dbReference type="SMART" id="SM00091">
    <property type="entry name" value="PAS"/>
    <property type="match status" value="3"/>
</dbReference>
<dbReference type="PANTHER" id="PTHR43155">
    <property type="entry name" value="CYCLIC DI-GMP PHOSPHODIESTERASE PA4108-RELATED"/>
    <property type="match status" value="1"/>
</dbReference>
<dbReference type="InterPro" id="IPR035965">
    <property type="entry name" value="PAS-like_dom_sf"/>
</dbReference>
<dbReference type="NCBIfam" id="TIGR00277">
    <property type="entry name" value="HDIG"/>
    <property type="match status" value="1"/>
</dbReference>
<dbReference type="InterPro" id="IPR037522">
    <property type="entry name" value="HD_GYP_dom"/>
</dbReference>
<reference evidence="5 7" key="1">
    <citation type="submission" date="2015-11" db="EMBL/GenBank/DDBJ databases">
        <title>Genomic analysis of 38 Legionella species identifies large and diverse effector repertoires.</title>
        <authorList>
            <person name="Burstein D."/>
            <person name="Amaro F."/>
            <person name="Zusman T."/>
            <person name="Lifshitz Z."/>
            <person name="Cohen O."/>
            <person name="Gilbert J.A."/>
            <person name="Pupko T."/>
            <person name="Shuman H.A."/>
            <person name="Segal G."/>
        </authorList>
    </citation>
    <scope>NUCLEOTIDE SEQUENCE [LARGE SCALE GENOMIC DNA]</scope>
    <source>
        <strain evidence="5 7">ATCC 49507</strain>
    </source>
</reference>
<dbReference type="EMBL" id="UGOW01000001">
    <property type="protein sequence ID" value="STY16993.1"/>
    <property type="molecule type" value="Genomic_DNA"/>
</dbReference>
<dbReference type="PANTHER" id="PTHR43155:SF2">
    <property type="entry name" value="CYCLIC DI-GMP PHOSPHODIESTERASE PA4108"/>
    <property type="match status" value="1"/>
</dbReference>
<feature type="domain" description="PAS" evidence="1">
    <location>
        <begin position="249"/>
        <end position="320"/>
    </location>
</feature>
<dbReference type="InterPro" id="IPR013767">
    <property type="entry name" value="PAS_fold"/>
</dbReference>
<dbReference type="Pfam" id="PF08447">
    <property type="entry name" value="PAS_3"/>
    <property type="match status" value="1"/>
</dbReference>
<dbReference type="SUPFAM" id="SSF55785">
    <property type="entry name" value="PYP-like sensor domain (PAS domain)"/>
    <property type="match status" value="3"/>
</dbReference>
<dbReference type="Gene3D" id="1.10.3210.10">
    <property type="entry name" value="Hypothetical protein af1432"/>
    <property type="match status" value="1"/>
</dbReference>
<evidence type="ECO:0000259" key="3">
    <source>
        <dbReference type="PROSITE" id="PS51831"/>
    </source>
</evidence>
<evidence type="ECO:0000313" key="8">
    <source>
        <dbReference type="Proteomes" id="UP000254230"/>
    </source>
</evidence>
<feature type="domain" description="HD-GYP" evidence="4">
    <location>
        <begin position="381"/>
        <end position="573"/>
    </location>
</feature>
<dbReference type="SUPFAM" id="SSF109604">
    <property type="entry name" value="HD-domain/PDEase-like"/>
    <property type="match status" value="1"/>
</dbReference>
<dbReference type="STRING" id="45072.Lqua_2909"/>
<evidence type="ECO:0000259" key="4">
    <source>
        <dbReference type="PROSITE" id="PS51832"/>
    </source>
</evidence>
<evidence type="ECO:0000259" key="2">
    <source>
        <dbReference type="PROSITE" id="PS50113"/>
    </source>
</evidence>
<feature type="domain" description="PAS" evidence="1">
    <location>
        <begin position="121"/>
        <end position="194"/>
    </location>
</feature>
<dbReference type="SMART" id="SM00086">
    <property type="entry name" value="PAC"/>
    <property type="match status" value="3"/>
</dbReference>
<dbReference type="InterPro" id="IPR001610">
    <property type="entry name" value="PAC"/>
</dbReference>
<dbReference type="InterPro" id="IPR006675">
    <property type="entry name" value="HDIG_dom"/>
</dbReference>
<proteinExistence type="predicted"/>
<dbReference type="Gene3D" id="3.30.450.20">
    <property type="entry name" value="PAS domain"/>
    <property type="match status" value="3"/>
</dbReference>
<name>A0A378KQY9_9GAMM</name>
<keyword evidence="7" id="KW-1185">Reference proteome</keyword>
<dbReference type="PROSITE" id="PS50113">
    <property type="entry name" value="PAC"/>
    <property type="match status" value="2"/>
</dbReference>
<feature type="domain" description="PAC" evidence="2">
    <location>
        <begin position="196"/>
        <end position="248"/>
    </location>
</feature>
<evidence type="ECO:0000259" key="1">
    <source>
        <dbReference type="PROSITE" id="PS50112"/>
    </source>
</evidence>
<dbReference type="PROSITE" id="PS51832">
    <property type="entry name" value="HD_GYP"/>
    <property type="match status" value="1"/>
</dbReference>
<keyword evidence="6" id="KW-0378">Hydrolase</keyword>
<dbReference type="InterPro" id="IPR000014">
    <property type="entry name" value="PAS"/>
</dbReference>
<feature type="domain" description="PAS" evidence="1">
    <location>
        <begin position="1"/>
        <end position="71"/>
    </location>
</feature>
<dbReference type="InterPro" id="IPR013655">
    <property type="entry name" value="PAS_fold_3"/>
</dbReference>
<dbReference type="Pfam" id="PF13487">
    <property type="entry name" value="HD_5"/>
    <property type="match status" value="1"/>
</dbReference>
<reference evidence="6 8" key="2">
    <citation type="submission" date="2018-06" db="EMBL/GenBank/DDBJ databases">
        <authorList>
            <consortium name="Pathogen Informatics"/>
            <person name="Doyle S."/>
        </authorList>
    </citation>
    <scope>NUCLEOTIDE SEQUENCE [LARGE SCALE GENOMIC DNA]</scope>
    <source>
        <strain evidence="6 8">NCTC12376</strain>
    </source>
</reference>
<organism evidence="6 8">
    <name type="scientific">Legionella quateirensis</name>
    <dbReference type="NCBI Taxonomy" id="45072"/>
    <lineage>
        <taxon>Bacteria</taxon>
        <taxon>Pseudomonadati</taxon>
        <taxon>Pseudomonadota</taxon>
        <taxon>Gammaproteobacteria</taxon>
        <taxon>Legionellales</taxon>
        <taxon>Legionellaceae</taxon>
        <taxon>Legionella</taxon>
    </lineage>
</organism>
<dbReference type="Pfam" id="PF00989">
    <property type="entry name" value="PAS"/>
    <property type="match status" value="1"/>
</dbReference>
<dbReference type="OrthoDB" id="9764808at2"/>
<dbReference type="CDD" id="cd00077">
    <property type="entry name" value="HDc"/>
    <property type="match status" value="1"/>
</dbReference>
<dbReference type="NCBIfam" id="TIGR00229">
    <property type="entry name" value="sensory_box"/>
    <property type="match status" value="3"/>
</dbReference>
<evidence type="ECO:0000313" key="7">
    <source>
        <dbReference type="Proteomes" id="UP000054639"/>
    </source>
</evidence>
<protein>
    <submittedName>
        <fullName evidence="6">Metal dependent phosphohydrolase</fullName>
        <ecNumber evidence="6">3.1.4.52</ecNumber>
    </submittedName>
</protein>
<dbReference type="AlphaFoldDB" id="A0A378KQY9"/>
<sequence>MKDPYNCLLEQMFDGVFIYDDRGNVRYANSNLCSMLEYREDEIKKLNIKNIFHDSEAEQIELNQHKYTKNNNIIYEFHLVRKSGKYFQAHIKFLVADHNSIMALVSDLRELNKTQKKLSQSEALFRQMAESINDVFFLIENSSGNYLYISPAYEQIWGRSLSELYTTSDAWIKAVHPDDKERIYLKYFKQLETGYFDDVFRIVRPDGETRWIHARTFPIFNESNQLVRTSGVAEDISIRHEALEQLRESERRFSHMLHNVELISVILNRQATILDCNDFLLKLSGWTYEEIIGKNWFDLFIPKEQNTSILEVFNKLLKNEEIVSHYENEILTRNGERLLIHWNNSLLMSPSGVVIGTASIGEDITERKKIEIERKNHAQEMLRGISELAVALTIAMKQSDPYTAEHQRRVACLSAAIAHELGLSEDQIYGLRLAAEMHDIGKMGIPISILNKPGQLTPLEFELVKTHSTVGYEILKNVHFPWPIAEIILQHHERLDGSGYPRGLKGDEILLEARILAVADIVEAVTSHRPYRPAFGIEVAFEKLRMGRGILFSEEIVDACIKIFSEKHSIYDL</sequence>
<dbReference type="Proteomes" id="UP000254230">
    <property type="component" value="Unassembled WGS sequence"/>
</dbReference>
<dbReference type="Pfam" id="PF13426">
    <property type="entry name" value="PAS_9"/>
    <property type="match status" value="1"/>
</dbReference>
<evidence type="ECO:0000313" key="5">
    <source>
        <dbReference type="EMBL" id="KTD44505.1"/>
    </source>
</evidence>
<feature type="domain" description="HD" evidence="3">
    <location>
        <begin position="403"/>
        <end position="525"/>
    </location>
</feature>
<dbReference type="RefSeq" id="WP_058475041.1">
    <property type="nucleotide sequence ID" value="NZ_CAAAIL010000023.1"/>
</dbReference>